<accession>A0A0A9B0P0</accession>
<evidence type="ECO:0000313" key="2">
    <source>
        <dbReference type="EMBL" id="JAD56941.1"/>
    </source>
</evidence>
<keyword evidence="2" id="KW-0808">Transferase</keyword>
<dbReference type="GO" id="GO:0016779">
    <property type="term" value="F:nucleotidyltransferase activity"/>
    <property type="evidence" value="ECO:0007669"/>
    <property type="project" value="UniProtKB-KW"/>
</dbReference>
<feature type="transmembrane region" description="Helical" evidence="1">
    <location>
        <begin position="91"/>
        <end position="109"/>
    </location>
</feature>
<dbReference type="AlphaFoldDB" id="A0A0A9B0P0"/>
<name>A0A0A9B0P0_ARUDO</name>
<keyword evidence="1" id="KW-0472">Membrane</keyword>
<keyword evidence="1" id="KW-0812">Transmembrane</keyword>
<keyword evidence="2" id="KW-0548">Nucleotidyltransferase</keyword>
<keyword evidence="1" id="KW-1133">Transmembrane helix</keyword>
<evidence type="ECO:0000256" key="1">
    <source>
        <dbReference type="SAM" id="Phobius"/>
    </source>
</evidence>
<proteinExistence type="predicted"/>
<feature type="transmembrane region" description="Helical" evidence="1">
    <location>
        <begin position="27"/>
        <end position="47"/>
    </location>
</feature>
<dbReference type="EMBL" id="GBRH01240954">
    <property type="protein sequence ID" value="JAD56941.1"/>
    <property type="molecule type" value="Transcribed_RNA"/>
</dbReference>
<sequence>MLSRLIQLTRVLPADSSGPEEIVYLEMQYWAVSVSCLSVLAFFLWHLQQSPSHGSSKHLKYGSLLIVLYVVAYFLSFQLKTGGGVMAMTNMVYLLCHGVAAVILIKHILEKFPSCSSFGLYLKSKMGGASGVKWSCSFLW</sequence>
<feature type="transmembrane region" description="Helical" evidence="1">
    <location>
        <begin position="59"/>
        <end position="79"/>
    </location>
</feature>
<protein>
    <submittedName>
        <fullName evidence="2">Phosphatidate cytidylyltransferase family protein</fullName>
    </submittedName>
</protein>
<organism evidence="2">
    <name type="scientific">Arundo donax</name>
    <name type="common">Giant reed</name>
    <name type="synonym">Donax arundinaceus</name>
    <dbReference type="NCBI Taxonomy" id="35708"/>
    <lineage>
        <taxon>Eukaryota</taxon>
        <taxon>Viridiplantae</taxon>
        <taxon>Streptophyta</taxon>
        <taxon>Embryophyta</taxon>
        <taxon>Tracheophyta</taxon>
        <taxon>Spermatophyta</taxon>
        <taxon>Magnoliopsida</taxon>
        <taxon>Liliopsida</taxon>
        <taxon>Poales</taxon>
        <taxon>Poaceae</taxon>
        <taxon>PACMAD clade</taxon>
        <taxon>Arundinoideae</taxon>
        <taxon>Arundineae</taxon>
        <taxon>Arundo</taxon>
    </lineage>
</organism>
<reference evidence="2" key="2">
    <citation type="journal article" date="2015" name="Data Brief">
        <title>Shoot transcriptome of the giant reed, Arundo donax.</title>
        <authorList>
            <person name="Barrero R.A."/>
            <person name="Guerrero F.D."/>
            <person name="Moolhuijzen P."/>
            <person name="Goolsby J.A."/>
            <person name="Tidwell J."/>
            <person name="Bellgard S.E."/>
            <person name="Bellgard M.I."/>
        </authorList>
    </citation>
    <scope>NUCLEOTIDE SEQUENCE</scope>
    <source>
        <tissue evidence="2">Shoot tissue taken approximately 20 cm above the soil surface</tissue>
    </source>
</reference>
<reference evidence="2" key="1">
    <citation type="submission" date="2014-09" db="EMBL/GenBank/DDBJ databases">
        <authorList>
            <person name="Magalhaes I.L.F."/>
            <person name="Oliveira U."/>
            <person name="Santos F.R."/>
            <person name="Vidigal T.H.D.A."/>
            <person name="Brescovit A.D."/>
            <person name="Santos A.J."/>
        </authorList>
    </citation>
    <scope>NUCLEOTIDE SEQUENCE</scope>
    <source>
        <tissue evidence="2">Shoot tissue taken approximately 20 cm above the soil surface</tissue>
    </source>
</reference>